<dbReference type="Proteomes" id="UP000308600">
    <property type="component" value="Unassembled WGS sequence"/>
</dbReference>
<evidence type="ECO:0000313" key="1">
    <source>
        <dbReference type="EMBL" id="TFK65354.1"/>
    </source>
</evidence>
<keyword evidence="2" id="KW-1185">Reference proteome</keyword>
<name>A0ACD3AJ17_9AGAR</name>
<protein>
    <submittedName>
        <fullName evidence="1">Uncharacterized protein</fullName>
    </submittedName>
</protein>
<reference evidence="1 2" key="1">
    <citation type="journal article" date="2019" name="Nat. Ecol. Evol.">
        <title>Megaphylogeny resolves global patterns of mushroom evolution.</title>
        <authorList>
            <person name="Varga T."/>
            <person name="Krizsan K."/>
            <person name="Foldi C."/>
            <person name="Dima B."/>
            <person name="Sanchez-Garcia M."/>
            <person name="Sanchez-Ramirez S."/>
            <person name="Szollosi G.J."/>
            <person name="Szarkandi J.G."/>
            <person name="Papp V."/>
            <person name="Albert L."/>
            <person name="Andreopoulos W."/>
            <person name="Angelini C."/>
            <person name="Antonin V."/>
            <person name="Barry K.W."/>
            <person name="Bougher N.L."/>
            <person name="Buchanan P."/>
            <person name="Buyck B."/>
            <person name="Bense V."/>
            <person name="Catcheside P."/>
            <person name="Chovatia M."/>
            <person name="Cooper J."/>
            <person name="Damon W."/>
            <person name="Desjardin D."/>
            <person name="Finy P."/>
            <person name="Geml J."/>
            <person name="Haridas S."/>
            <person name="Hughes K."/>
            <person name="Justo A."/>
            <person name="Karasinski D."/>
            <person name="Kautmanova I."/>
            <person name="Kiss B."/>
            <person name="Kocsube S."/>
            <person name="Kotiranta H."/>
            <person name="LaButti K.M."/>
            <person name="Lechner B.E."/>
            <person name="Liimatainen K."/>
            <person name="Lipzen A."/>
            <person name="Lukacs Z."/>
            <person name="Mihaltcheva S."/>
            <person name="Morgado L.N."/>
            <person name="Niskanen T."/>
            <person name="Noordeloos M.E."/>
            <person name="Ohm R.A."/>
            <person name="Ortiz-Santana B."/>
            <person name="Ovrebo C."/>
            <person name="Racz N."/>
            <person name="Riley R."/>
            <person name="Savchenko A."/>
            <person name="Shiryaev A."/>
            <person name="Soop K."/>
            <person name="Spirin V."/>
            <person name="Szebenyi C."/>
            <person name="Tomsovsky M."/>
            <person name="Tulloss R.E."/>
            <person name="Uehling J."/>
            <person name="Grigoriev I.V."/>
            <person name="Vagvolgyi C."/>
            <person name="Papp T."/>
            <person name="Martin F.M."/>
            <person name="Miettinen O."/>
            <person name="Hibbett D.S."/>
            <person name="Nagy L.G."/>
        </authorList>
    </citation>
    <scope>NUCLEOTIDE SEQUENCE [LARGE SCALE GENOMIC DNA]</scope>
    <source>
        <strain evidence="1 2">NL-1719</strain>
    </source>
</reference>
<sequence>MPRGIFIFRRGGGALLDHLRNPKIHRDCESGCPGYPWFIQGNEPHLDDDVVLPLELADWTKWGCSLLQLRPNWAQEIQADLEWCKENDGRVISTGSGGDGRNDVGRGLSDGYRGSRRSQGKRPRRHDKQVLQTEGPQVDQEKMVPRRRKRQEEEHEEMHERQSSRQRTRKNGNGDGPSSIYQDSPPVPHHAFTPSPLLPPLPLSPTSYPPLLYPDVSVPNVDSTFRILFVDLSAYRGPFQADNYGAFGQLTCNARLEQISDAIKRKHPTLLYKEKDTMGNVKISCWSMLFLPILIEHSTGASVQYWAWENFRDAVLMGAGEEWGELEGYNLIIGGLDLTADFMDEQVSGLSATEACTYIRNSVHLSKRVPIWPPPLDLLYQGAKITTISDLAEVSRLHDLAPYPAVATVDTPQLNRPDLVFKRAYSDTTTHVLHRHTNKTKAKALLGSVSRDRLNWSPLRNLSVIPCWFAVPYIPEVVTCGELRAYVLRGEVHYVIWTRPLPDGDIECVAGERLMPLSRLGDLASGAEENWLNPGLCIRKDAIDARRHFDRFVQSIVHGLVEIEERKAQKPNSSSLRIFCRVDVSVYKDPVGEYQYFVNEIERSHTTILFSSYDEASVEGMVLELGHVLIHWAQSRKLL</sequence>
<accession>A0ACD3AJ17</accession>
<gene>
    <name evidence="1" type="ORF">BDN72DRAFT_900751</name>
</gene>
<proteinExistence type="predicted"/>
<organism evidence="1 2">
    <name type="scientific">Pluteus cervinus</name>
    <dbReference type="NCBI Taxonomy" id="181527"/>
    <lineage>
        <taxon>Eukaryota</taxon>
        <taxon>Fungi</taxon>
        <taxon>Dikarya</taxon>
        <taxon>Basidiomycota</taxon>
        <taxon>Agaricomycotina</taxon>
        <taxon>Agaricomycetes</taxon>
        <taxon>Agaricomycetidae</taxon>
        <taxon>Agaricales</taxon>
        <taxon>Pluteineae</taxon>
        <taxon>Pluteaceae</taxon>
        <taxon>Pluteus</taxon>
    </lineage>
</organism>
<dbReference type="EMBL" id="ML208439">
    <property type="protein sequence ID" value="TFK65354.1"/>
    <property type="molecule type" value="Genomic_DNA"/>
</dbReference>
<evidence type="ECO:0000313" key="2">
    <source>
        <dbReference type="Proteomes" id="UP000308600"/>
    </source>
</evidence>